<keyword evidence="2" id="KW-1185">Reference proteome</keyword>
<sequence length="602" mass="69287">MKTLTRNLKSWKTIIVAMRGSLDPFDSLYNYSISSVVTNYSTYEKDVRTFHGCVIFDVYYKLYKDGLLYQLGKEFENLDLFHKVLKVSDKRFLLHNCFQALMDHGYQIAYKLADGYRKKCIDTSDSTAEKKDKVVDLGFLLGSFLTDAGWFPESEIVFISCLELCQLNCTSTHMEMARILDCYKRLLHVQNVYCKFKEAGVTFKEIQNYIQKIDNLQLNINLGSIYSEFASFYFLQSNYKEAYRWSDKAIKELDSSVSHRELVKILRIASKSCVVKKQFKQAEFLIKQAVQRTREKFGDRSLMYAATLIDFGYFLLHTDATGHAIEVYQKALDIHIEVLGGRNLLVAAVHEDLAYAAYVHEYSTGRFKDARDHIKKASTIKESLLPEDHFLLPSAKRVHALIVEEIAIDSHDKEFQERFFAEAEELHTSALHITRQCLGEQNVQTGKHYGNLGRLYQSMRKFNEARKMHLKAISIKQEILGPNDYEVAISMGHLASLYNYDLGLYEEAIALYKKAIEIGLKQFGNGYSGLEYDYRGLLSVYSALGDSVNVSKLHADLSDWKLLRDQTLEKANKTSPLNIELELVSPEEIYSHFSLLQSHPFQ</sequence>
<dbReference type="GO" id="GO:1990756">
    <property type="term" value="F:ubiquitin-like ligase-substrate adaptor activity"/>
    <property type="evidence" value="ECO:0007669"/>
    <property type="project" value="TreeGrafter"/>
</dbReference>
<organism evidence="1 2">
    <name type="scientific">Argiope bruennichi</name>
    <name type="common">Wasp spider</name>
    <name type="synonym">Aranea bruennichi</name>
    <dbReference type="NCBI Taxonomy" id="94029"/>
    <lineage>
        <taxon>Eukaryota</taxon>
        <taxon>Metazoa</taxon>
        <taxon>Ecdysozoa</taxon>
        <taxon>Arthropoda</taxon>
        <taxon>Chelicerata</taxon>
        <taxon>Arachnida</taxon>
        <taxon>Araneae</taxon>
        <taxon>Araneomorphae</taxon>
        <taxon>Entelegynae</taxon>
        <taxon>Araneoidea</taxon>
        <taxon>Araneidae</taxon>
        <taxon>Argiope</taxon>
    </lineage>
</organism>
<dbReference type="GO" id="GO:0043161">
    <property type="term" value="P:proteasome-mediated ubiquitin-dependent protein catabolic process"/>
    <property type="evidence" value="ECO:0007669"/>
    <property type="project" value="TreeGrafter"/>
</dbReference>
<accession>A0A8T0FU25</accession>
<dbReference type="InterPro" id="IPR011990">
    <property type="entry name" value="TPR-like_helical_dom_sf"/>
</dbReference>
<name>A0A8T0FU25_ARGBR</name>
<dbReference type="Pfam" id="PF13424">
    <property type="entry name" value="TPR_12"/>
    <property type="match status" value="1"/>
</dbReference>
<dbReference type="EMBL" id="JABXBU010000002">
    <property type="protein sequence ID" value="KAF8794634.1"/>
    <property type="molecule type" value="Genomic_DNA"/>
</dbReference>
<dbReference type="PANTHER" id="PTHR46575">
    <property type="entry name" value="AMYLOID PROTEIN-BINDING PROTEIN 2"/>
    <property type="match status" value="1"/>
</dbReference>
<evidence type="ECO:0000313" key="1">
    <source>
        <dbReference type="EMBL" id="KAF8794634.1"/>
    </source>
</evidence>
<dbReference type="GO" id="GO:0006886">
    <property type="term" value="P:intracellular protein transport"/>
    <property type="evidence" value="ECO:0007669"/>
    <property type="project" value="InterPro"/>
</dbReference>
<protein>
    <submittedName>
        <fullName evidence="1">Amyloid protein-binding protein 2 like protein</fullName>
    </submittedName>
</protein>
<reference evidence="1" key="1">
    <citation type="journal article" date="2020" name="bioRxiv">
        <title>Chromosome-level reference genome of the European wasp spider Argiope bruennichi: a resource for studies on range expansion and evolutionary adaptation.</title>
        <authorList>
            <person name="Sheffer M.M."/>
            <person name="Hoppe A."/>
            <person name="Krehenwinkel H."/>
            <person name="Uhl G."/>
            <person name="Kuss A.W."/>
            <person name="Jensen L."/>
            <person name="Jensen C."/>
            <person name="Gillespie R.G."/>
            <person name="Hoff K.J."/>
            <person name="Prost S."/>
        </authorList>
    </citation>
    <scope>NUCLEOTIDE SEQUENCE</scope>
</reference>
<dbReference type="InterPro" id="IPR019734">
    <property type="entry name" value="TPR_rpt"/>
</dbReference>
<dbReference type="PANTHER" id="PTHR46575:SF1">
    <property type="entry name" value="AMYLOID PROTEIN-BINDING PROTEIN 2"/>
    <property type="match status" value="1"/>
</dbReference>
<evidence type="ECO:0000313" key="2">
    <source>
        <dbReference type="Proteomes" id="UP000807504"/>
    </source>
</evidence>
<dbReference type="AlphaFoldDB" id="A0A8T0FU25"/>
<comment type="caution">
    <text evidence="1">The sequence shown here is derived from an EMBL/GenBank/DDBJ whole genome shotgun (WGS) entry which is preliminary data.</text>
</comment>
<reference evidence="1" key="2">
    <citation type="submission" date="2020-06" db="EMBL/GenBank/DDBJ databases">
        <authorList>
            <person name="Sheffer M."/>
        </authorList>
    </citation>
    <scope>NUCLEOTIDE SEQUENCE</scope>
</reference>
<proteinExistence type="predicted"/>
<dbReference type="SMART" id="SM00028">
    <property type="entry name" value="TPR"/>
    <property type="match status" value="4"/>
</dbReference>
<dbReference type="InterPro" id="IPR042476">
    <property type="entry name" value="APPBP2"/>
</dbReference>
<dbReference type="Proteomes" id="UP000807504">
    <property type="component" value="Unassembled WGS sequence"/>
</dbReference>
<dbReference type="SUPFAM" id="SSF48452">
    <property type="entry name" value="TPR-like"/>
    <property type="match status" value="2"/>
</dbReference>
<gene>
    <name evidence="1" type="ORF">HNY73_002597</name>
</gene>
<dbReference type="GO" id="GO:0031462">
    <property type="term" value="C:Cul2-RING ubiquitin ligase complex"/>
    <property type="evidence" value="ECO:0007669"/>
    <property type="project" value="TreeGrafter"/>
</dbReference>
<dbReference type="Gene3D" id="1.25.40.10">
    <property type="entry name" value="Tetratricopeptide repeat domain"/>
    <property type="match status" value="2"/>
</dbReference>